<keyword evidence="5" id="KW-1185">Reference proteome</keyword>
<accession>A0AAE0NQE7</accession>
<evidence type="ECO:0000313" key="5">
    <source>
        <dbReference type="Proteomes" id="UP001285441"/>
    </source>
</evidence>
<protein>
    <submittedName>
        <fullName evidence="4">NADP-dependent oxidoreductase domain-containing protein</fullName>
    </submittedName>
</protein>
<dbReference type="SUPFAM" id="SSF51430">
    <property type="entry name" value="NAD(P)-linked oxidoreductase"/>
    <property type="match status" value="1"/>
</dbReference>
<name>A0AAE0NQE7_9PEZI</name>
<dbReference type="InterPro" id="IPR036812">
    <property type="entry name" value="NAD(P)_OxRdtase_dom_sf"/>
</dbReference>
<proteinExistence type="inferred from homology"/>
<reference evidence="4" key="2">
    <citation type="submission" date="2023-06" db="EMBL/GenBank/DDBJ databases">
        <authorList>
            <consortium name="Lawrence Berkeley National Laboratory"/>
            <person name="Haridas S."/>
            <person name="Hensen N."/>
            <person name="Bonometti L."/>
            <person name="Westerberg I."/>
            <person name="Brannstrom I.O."/>
            <person name="Guillou S."/>
            <person name="Cros-Aarteil S."/>
            <person name="Calhoun S."/>
            <person name="Kuo A."/>
            <person name="Mondo S."/>
            <person name="Pangilinan J."/>
            <person name="Riley R."/>
            <person name="LaButti K."/>
            <person name="Andreopoulos B."/>
            <person name="Lipzen A."/>
            <person name="Chen C."/>
            <person name="Yanf M."/>
            <person name="Daum C."/>
            <person name="Ng V."/>
            <person name="Clum A."/>
            <person name="Steindorff A."/>
            <person name="Ohm R."/>
            <person name="Martin F."/>
            <person name="Silar P."/>
            <person name="Natvig D."/>
            <person name="Lalanne C."/>
            <person name="Gautier V."/>
            <person name="Ament-velasquez S.L."/>
            <person name="Kruys A."/>
            <person name="Hutchinson M.I."/>
            <person name="Powell A.J."/>
            <person name="Barry K."/>
            <person name="Miller A.N."/>
            <person name="Grigoriev I.V."/>
            <person name="Debuchy R."/>
            <person name="Gladieux P."/>
            <person name="Thoren M.H."/>
            <person name="Johannesson H."/>
        </authorList>
    </citation>
    <scope>NUCLEOTIDE SEQUENCE</scope>
    <source>
        <strain evidence="4">CBS 232.78</strain>
    </source>
</reference>
<feature type="domain" description="NADP-dependent oxidoreductase" evidence="3">
    <location>
        <begin position="4"/>
        <end position="215"/>
    </location>
</feature>
<dbReference type="EMBL" id="JAULSW010000004">
    <property type="protein sequence ID" value="KAK3385745.1"/>
    <property type="molecule type" value="Genomic_DNA"/>
</dbReference>
<dbReference type="InterPro" id="IPR023210">
    <property type="entry name" value="NADP_OxRdtase_dom"/>
</dbReference>
<keyword evidence="1" id="KW-0560">Oxidoreductase</keyword>
<dbReference type="PANTHER" id="PTHR43364:SF2">
    <property type="entry name" value="ARYL-ALCOHOL DEHYDROGENASE AAD10-RELATED"/>
    <property type="match status" value="1"/>
</dbReference>
<dbReference type="Pfam" id="PF00248">
    <property type="entry name" value="Aldo_ket_red"/>
    <property type="match status" value="1"/>
</dbReference>
<dbReference type="PANTHER" id="PTHR43364">
    <property type="entry name" value="NADH-SPECIFIC METHYLGLYOXAL REDUCTASE-RELATED"/>
    <property type="match status" value="1"/>
</dbReference>
<evidence type="ECO:0000313" key="4">
    <source>
        <dbReference type="EMBL" id="KAK3385745.1"/>
    </source>
</evidence>
<dbReference type="Proteomes" id="UP001285441">
    <property type="component" value="Unassembled WGS sequence"/>
</dbReference>
<dbReference type="InterPro" id="IPR050523">
    <property type="entry name" value="AKR_Detox_Biosynth"/>
</dbReference>
<dbReference type="Gene3D" id="3.20.20.100">
    <property type="entry name" value="NADP-dependent oxidoreductase domain"/>
    <property type="match status" value="1"/>
</dbReference>
<dbReference type="GO" id="GO:0016491">
    <property type="term" value="F:oxidoreductase activity"/>
    <property type="evidence" value="ECO:0007669"/>
    <property type="project" value="UniProtKB-KW"/>
</dbReference>
<evidence type="ECO:0000256" key="2">
    <source>
        <dbReference type="ARBA" id="ARBA00038157"/>
    </source>
</evidence>
<comment type="caution">
    <text evidence="4">The sequence shown here is derived from an EMBL/GenBank/DDBJ whole genome shotgun (WGS) entry which is preliminary data.</text>
</comment>
<evidence type="ECO:0000259" key="3">
    <source>
        <dbReference type="Pfam" id="PF00248"/>
    </source>
</evidence>
<gene>
    <name evidence="4" type="ORF">B0H63DRAFT_473515</name>
</gene>
<sequence>MFLSLRDSLAKLQTDWVDILYLHWWDYSTTIEEVMDGLDILVKQGKIMYLGVSDTPAWVVSAANTYAAAQGKTPFVVYQGRWNIMVRDLEREILPMARHFGMAIAPWDVLGGGKFKTKAQIEERKTESGAGGKLRSLLDDGSVTADQEVYSAALEKVASEVGVKSLTAVALAYVLAKAPYVFPIVGGRKVAYLHDNIEALAIRLSSEQIAYLEGVRPFDLGFPSSLLGTDVGENFLMRSAVDLAFVRPPKAIGYE</sequence>
<comment type="similarity">
    <text evidence="2">Belongs to the aldo/keto reductase family. Aldo/keto reductase 2 subfamily.</text>
</comment>
<reference evidence="4" key="1">
    <citation type="journal article" date="2023" name="Mol. Phylogenet. Evol.">
        <title>Genome-scale phylogeny and comparative genomics of the fungal order Sordariales.</title>
        <authorList>
            <person name="Hensen N."/>
            <person name="Bonometti L."/>
            <person name="Westerberg I."/>
            <person name="Brannstrom I.O."/>
            <person name="Guillou S."/>
            <person name="Cros-Aarteil S."/>
            <person name="Calhoun S."/>
            <person name="Haridas S."/>
            <person name="Kuo A."/>
            <person name="Mondo S."/>
            <person name="Pangilinan J."/>
            <person name="Riley R."/>
            <person name="LaButti K."/>
            <person name="Andreopoulos B."/>
            <person name="Lipzen A."/>
            <person name="Chen C."/>
            <person name="Yan M."/>
            <person name="Daum C."/>
            <person name="Ng V."/>
            <person name="Clum A."/>
            <person name="Steindorff A."/>
            <person name="Ohm R.A."/>
            <person name="Martin F."/>
            <person name="Silar P."/>
            <person name="Natvig D.O."/>
            <person name="Lalanne C."/>
            <person name="Gautier V."/>
            <person name="Ament-Velasquez S.L."/>
            <person name="Kruys A."/>
            <person name="Hutchinson M.I."/>
            <person name="Powell A.J."/>
            <person name="Barry K."/>
            <person name="Miller A.N."/>
            <person name="Grigoriev I.V."/>
            <person name="Debuchy R."/>
            <person name="Gladieux P."/>
            <person name="Hiltunen Thoren M."/>
            <person name="Johannesson H."/>
        </authorList>
    </citation>
    <scope>NUCLEOTIDE SEQUENCE</scope>
    <source>
        <strain evidence="4">CBS 232.78</strain>
    </source>
</reference>
<dbReference type="AlphaFoldDB" id="A0AAE0NQE7"/>
<organism evidence="4 5">
    <name type="scientific">Podospora didyma</name>
    <dbReference type="NCBI Taxonomy" id="330526"/>
    <lineage>
        <taxon>Eukaryota</taxon>
        <taxon>Fungi</taxon>
        <taxon>Dikarya</taxon>
        <taxon>Ascomycota</taxon>
        <taxon>Pezizomycotina</taxon>
        <taxon>Sordariomycetes</taxon>
        <taxon>Sordariomycetidae</taxon>
        <taxon>Sordariales</taxon>
        <taxon>Podosporaceae</taxon>
        <taxon>Podospora</taxon>
    </lineage>
</organism>
<evidence type="ECO:0000256" key="1">
    <source>
        <dbReference type="ARBA" id="ARBA00023002"/>
    </source>
</evidence>